<feature type="region of interest" description="Disordered" evidence="1">
    <location>
        <begin position="254"/>
        <end position="312"/>
    </location>
</feature>
<gene>
    <name evidence="3" type="ORF">PVP01_0700200</name>
</gene>
<evidence type="ECO:0000313" key="3">
    <source>
        <dbReference type="EMBL" id="VUZ94628.1"/>
    </source>
</evidence>
<proteinExistence type="predicted"/>
<dbReference type="OrthoDB" id="387014at2759"/>
<reference evidence="4" key="1">
    <citation type="submission" date="2016-07" db="EMBL/GenBank/DDBJ databases">
        <authorList>
            <consortium name="Pathogen Informatics"/>
        </authorList>
    </citation>
    <scope>NUCLEOTIDE SEQUENCE [LARGE SCALE GENOMIC DNA]</scope>
</reference>
<evidence type="ECO:0000256" key="2">
    <source>
        <dbReference type="SAM" id="Phobius"/>
    </source>
</evidence>
<dbReference type="VEuPathDB" id="PlasmoDB:PVPAM_070007100"/>
<accession>A0A564ZS03</accession>
<dbReference type="InterPro" id="IPR008780">
    <property type="entry name" value="Plasmodium_Vir"/>
</dbReference>
<evidence type="ECO:0000256" key="1">
    <source>
        <dbReference type="SAM" id="MobiDB-lite"/>
    </source>
</evidence>
<name>A0A564ZS03_PLAVI</name>
<feature type="transmembrane region" description="Helical" evidence="2">
    <location>
        <begin position="376"/>
        <end position="397"/>
    </location>
</feature>
<organism evidence="3 4">
    <name type="scientific">Plasmodium vivax</name>
    <name type="common">malaria parasite P. vivax</name>
    <dbReference type="NCBI Taxonomy" id="5855"/>
    <lineage>
        <taxon>Eukaryota</taxon>
        <taxon>Sar</taxon>
        <taxon>Alveolata</taxon>
        <taxon>Apicomplexa</taxon>
        <taxon>Aconoidasida</taxon>
        <taxon>Haemosporida</taxon>
        <taxon>Plasmodiidae</taxon>
        <taxon>Plasmodium</taxon>
        <taxon>Plasmodium (Plasmodium)</taxon>
    </lineage>
</organism>
<dbReference type="Proteomes" id="UP000220605">
    <property type="component" value="Chromosome 7"/>
</dbReference>
<feature type="region of interest" description="Disordered" evidence="1">
    <location>
        <begin position="400"/>
        <end position="421"/>
    </location>
</feature>
<dbReference type="AlphaFoldDB" id="A0A564ZS03"/>
<keyword evidence="2" id="KW-0472">Membrane</keyword>
<dbReference type="EMBL" id="LT635618">
    <property type="protein sequence ID" value="VUZ94628.1"/>
    <property type="molecule type" value="Genomic_DNA"/>
</dbReference>
<keyword evidence="2" id="KW-1133">Transmembrane helix</keyword>
<protein>
    <submittedName>
        <fullName evidence="3">VIR protein</fullName>
    </submittedName>
</protein>
<dbReference type="Pfam" id="PF05795">
    <property type="entry name" value="Plasmodium_Vir"/>
    <property type="match status" value="1"/>
</dbReference>
<sequence>MAKPISATDLEKAASALKHNTIYDNFFSESKKSKYEDECNKVFDAAGKQKDEDAKKICHKLAFFLEKIDEDKKKEERDKHCNYLPYWLYGEIGKIYKGQPSTELKKIPFFNDLTSAKDNIYRHITGYKCYLPYDNSTNLDELIKRKISFIYFNKHADIKKDVAALTDKGKCEKYSTYLELINSFYKVIEKQYCGNRSWWSSPVPKYFNCDKNLNPESLLSTAKKCAGTASGSGGGGGGLGIFSIFGFGGSSSSRSSGNGRGAEAQSSRNAADPAKDRGKAATTGSLGGGDSRGAASLGKSVNLPGSGLGTVPPNRVGLTGAQNQAGAMLNTVGQLSNGNNDGLSADPGNVHTEVTGEVLDSSDIFQKISQVLKSDYFRHSIVVASAVGVFIFFSYFFNSSPSGSRSNKKKKSRRKPEYNYYDPNEEVLSRYGSEYSVADSQMDDVNLSYQPRRRDSYY</sequence>
<evidence type="ECO:0000313" key="4">
    <source>
        <dbReference type="Proteomes" id="UP000220605"/>
    </source>
</evidence>
<keyword evidence="2" id="KW-0812">Transmembrane</keyword>
<dbReference type="VEuPathDB" id="PlasmoDB:PVW1_070006600"/>
<dbReference type="VEuPathDB" id="PlasmoDB:PVP01_0700200"/>